<gene>
    <name evidence="2" type="ORF">OH76DRAFT_377100</name>
</gene>
<dbReference type="EMBL" id="KZ857575">
    <property type="protein sequence ID" value="RDX40213.1"/>
    <property type="molecule type" value="Genomic_DNA"/>
</dbReference>
<accession>A0A371CIV7</accession>
<keyword evidence="3" id="KW-1185">Reference proteome</keyword>
<organism evidence="2 3">
    <name type="scientific">Lentinus brumalis</name>
    <dbReference type="NCBI Taxonomy" id="2498619"/>
    <lineage>
        <taxon>Eukaryota</taxon>
        <taxon>Fungi</taxon>
        <taxon>Dikarya</taxon>
        <taxon>Basidiomycota</taxon>
        <taxon>Agaricomycotina</taxon>
        <taxon>Agaricomycetes</taxon>
        <taxon>Polyporales</taxon>
        <taxon>Polyporaceae</taxon>
        <taxon>Lentinus</taxon>
    </lineage>
</organism>
<evidence type="ECO:0008006" key="4">
    <source>
        <dbReference type="Google" id="ProtNLM"/>
    </source>
</evidence>
<protein>
    <recommendedName>
        <fullName evidence="4">HNH nuclease domain-containing protein</fullName>
    </recommendedName>
</protein>
<evidence type="ECO:0000256" key="1">
    <source>
        <dbReference type="SAM" id="MobiDB-lite"/>
    </source>
</evidence>
<evidence type="ECO:0000313" key="3">
    <source>
        <dbReference type="Proteomes" id="UP000256964"/>
    </source>
</evidence>
<dbReference type="STRING" id="139420.A0A371CIV7"/>
<feature type="region of interest" description="Disordered" evidence="1">
    <location>
        <begin position="1"/>
        <end position="43"/>
    </location>
</feature>
<dbReference type="AlphaFoldDB" id="A0A371CIV7"/>
<evidence type="ECO:0000313" key="2">
    <source>
        <dbReference type="EMBL" id="RDX40213.1"/>
    </source>
</evidence>
<name>A0A371CIV7_9APHY</name>
<feature type="compositionally biased region" description="Basic and acidic residues" evidence="1">
    <location>
        <begin position="33"/>
        <end position="43"/>
    </location>
</feature>
<sequence>MLWPCEWSARETDPPDMTNPHALAATPTDDDTASGRREGRRDWREDVFEKDGRICFLTSIVDLSMPRDRRPPDAVGLPRDAAYIVKYSGNDLEAGKDSASDYEPHSLFKTTDILRSYLGDTAAAVLNDVPQLFDDPQNALLLEWYMHRKFARFEWCLLTTQVPNTYSVKWVDNAVRHWPREIAHEVTFVDRSGRCPGIALPSPLLLRCHAALAHVRYHSGILELFNAQRAGRCSRCSQRVRRCLHGVRRQP</sequence>
<dbReference type="OrthoDB" id="2757744at2759"/>
<dbReference type="Proteomes" id="UP000256964">
    <property type="component" value="Unassembled WGS sequence"/>
</dbReference>
<reference evidence="2 3" key="1">
    <citation type="journal article" date="2018" name="Biotechnol. Biofuels">
        <title>Integrative visual omics of the white-rot fungus Polyporus brumalis exposes the biotechnological potential of its oxidative enzymes for delignifying raw plant biomass.</title>
        <authorList>
            <person name="Miyauchi S."/>
            <person name="Rancon A."/>
            <person name="Drula E."/>
            <person name="Hage H."/>
            <person name="Chaduli D."/>
            <person name="Favel A."/>
            <person name="Grisel S."/>
            <person name="Henrissat B."/>
            <person name="Herpoel-Gimbert I."/>
            <person name="Ruiz-Duenas F.J."/>
            <person name="Chevret D."/>
            <person name="Hainaut M."/>
            <person name="Lin J."/>
            <person name="Wang M."/>
            <person name="Pangilinan J."/>
            <person name="Lipzen A."/>
            <person name="Lesage-Meessen L."/>
            <person name="Navarro D."/>
            <person name="Riley R."/>
            <person name="Grigoriev I.V."/>
            <person name="Zhou S."/>
            <person name="Raouche S."/>
            <person name="Rosso M.N."/>
        </authorList>
    </citation>
    <scope>NUCLEOTIDE SEQUENCE [LARGE SCALE GENOMIC DNA]</scope>
    <source>
        <strain evidence="2 3">BRFM 1820</strain>
    </source>
</reference>
<proteinExistence type="predicted"/>